<evidence type="ECO:0000313" key="3">
    <source>
        <dbReference type="Proteomes" id="UP000058446"/>
    </source>
</evidence>
<feature type="region of interest" description="Disordered" evidence="1">
    <location>
        <begin position="1"/>
        <end position="24"/>
    </location>
</feature>
<dbReference type="KEGG" id="clw:CLAC_07365"/>
<evidence type="ECO:0008006" key="4">
    <source>
        <dbReference type="Google" id="ProtNLM"/>
    </source>
</evidence>
<dbReference type="InterPro" id="IPR057972">
    <property type="entry name" value="Terminase_7"/>
</dbReference>
<dbReference type="STRING" id="1408189.CLAC_07365"/>
<organism evidence="2 3">
    <name type="scientific">Corynebacterium lactis RW2-5</name>
    <dbReference type="NCBI Taxonomy" id="1408189"/>
    <lineage>
        <taxon>Bacteria</taxon>
        <taxon>Bacillati</taxon>
        <taxon>Actinomycetota</taxon>
        <taxon>Actinomycetes</taxon>
        <taxon>Mycobacteriales</taxon>
        <taxon>Corynebacteriaceae</taxon>
        <taxon>Corynebacterium</taxon>
    </lineage>
</organism>
<dbReference type="Pfam" id="PF25673">
    <property type="entry name" value="Terminase_7"/>
    <property type="match status" value="1"/>
</dbReference>
<proteinExistence type="predicted"/>
<evidence type="ECO:0000256" key="1">
    <source>
        <dbReference type="SAM" id="MobiDB-lite"/>
    </source>
</evidence>
<protein>
    <recommendedName>
        <fullName evidence="4">Terminase small subunit</fullName>
    </recommendedName>
</protein>
<dbReference type="RefSeq" id="WP_053412332.1">
    <property type="nucleotide sequence ID" value="NZ_CP006841.1"/>
</dbReference>
<dbReference type="EMBL" id="CP006841">
    <property type="protein sequence ID" value="ALA67565.1"/>
    <property type="molecule type" value="Genomic_DNA"/>
</dbReference>
<dbReference type="AlphaFoldDB" id="A0A0K2H0J9"/>
<dbReference type="OrthoDB" id="5149304at2"/>
<dbReference type="PATRIC" id="fig|1408189.4.peg.1475"/>
<evidence type="ECO:0000313" key="2">
    <source>
        <dbReference type="EMBL" id="ALA67565.1"/>
    </source>
</evidence>
<sequence length="144" mass="16150">MPGPVPKRSDQRRRRNKPAGPATLKVAGAAAVKPLSEDKAWHISAKRWYRSLKHSGQSVFFEPSDWAAAHLCATLLSDEMKRPEPVRATIIAQVNSMMDSLLTTEGARRRLRIELQRTEAAKHMDENTEAAILLMETYKNDLTG</sequence>
<name>A0A0K2H0J9_9CORY</name>
<reference evidence="2 3" key="1">
    <citation type="submission" date="2013-10" db="EMBL/GenBank/DDBJ databases">
        <title>Complete genome sequence of Corynebacterium lactis DSM 45799(T), isolated from raw cow milk.</title>
        <authorList>
            <person name="Ruckert C."/>
            <person name="Albersmeier A."/>
            <person name="Lipski A."/>
            <person name="Kalinowski J."/>
        </authorList>
    </citation>
    <scope>NUCLEOTIDE SEQUENCE [LARGE SCALE GENOMIC DNA]</scope>
    <source>
        <strain evidence="2 3">RW2-5</strain>
    </source>
</reference>
<dbReference type="Proteomes" id="UP000058446">
    <property type="component" value="Chromosome"/>
</dbReference>
<accession>A0A0K2H0J9</accession>
<keyword evidence="3" id="KW-1185">Reference proteome</keyword>
<gene>
    <name evidence="2" type="ORF">CLAC_07365</name>
</gene>